<dbReference type="PANTHER" id="PTHR10209">
    <property type="entry name" value="OXIDOREDUCTASE, 2OG-FE II OXYGENASE FAMILY PROTEIN"/>
    <property type="match status" value="1"/>
</dbReference>
<accession>A0A8C9RZ82</accession>
<dbReference type="InterPro" id="IPR044861">
    <property type="entry name" value="IPNS-like_FE2OG_OXY"/>
</dbReference>
<evidence type="ECO:0000256" key="5">
    <source>
        <dbReference type="RuleBase" id="RU003682"/>
    </source>
</evidence>
<reference evidence="7 8" key="1">
    <citation type="submission" date="2019-04" db="EMBL/GenBank/DDBJ databases">
        <authorList>
            <consortium name="Wellcome Sanger Institute Data Sharing"/>
        </authorList>
    </citation>
    <scope>NUCLEOTIDE SEQUENCE [LARGE SCALE GENOMIC DNA]</scope>
</reference>
<dbReference type="Gene3D" id="2.60.120.330">
    <property type="entry name" value="B-lactam Antibiotic, Isopenicillin N Synthase, Chain"/>
    <property type="match status" value="1"/>
</dbReference>
<dbReference type="GO" id="GO:0016491">
    <property type="term" value="F:oxidoreductase activity"/>
    <property type="evidence" value="ECO:0007669"/>
    <property type="project" value="UniProtKB-KW"/>
</dbReference>
<dbReference type="KEGG" id="sfm:108940444"/>
<evidence type="ECO:0000256" key="2">
    <source>
        <dbReference type="ARBA" id="ARBA00022723"/>
    </source>
</evidence>
<dbReference type="GeneTree" id="ENSGT00530000064489"/>
<dbReference type="SUPFAM" id="SSF51197">
    <property type="entry name" value="Clavaminate synthase-like"/>
    <property type="match status" value="1"/>
</dbReference>
<comment type="similarity">
    <text evidence="1 5">Belongs to the iron/ascorbate-dependent oxidoreductase family.</text>
</comment>
<keyword evidence="2 5" id="KW-0479">Metal-binding</keyword>
<dbReference type="PANTHER" id="PTHR10209:SF881">
    <property type="entry name" value="FI07970P-RELATED"/>
    <property type="match status" value="1"/>
</dbReference>
<evidence type="ECO:0000313" key="7">
    <source>
        <dbReference type="Ensembl" id="ENSSFOP00015023890.2"/>
    </source>
</evidence>
<dbReference type="GeneID" id="108940444"/>
<evidence type="ECO:0000313" key="8">
    <source>
        <dbReference type="Proteomes" id="UP000694397"/>
    </source>
</evidence>
<dbReference type="OrthoDB" id="288590at2759"/>
<dbReference type="Ensembl" id="ENSSFOT00015024150.2">
    <property type="protein sequence ID" value="ENSSFOP00015023890.2"/>
    <property type="gene ID" value="ENSSFOG00015015345.2"/>
</dbReference>
<dbReference type="GO" id="GO:0046872">
    <property type="term" value="F:metal ion binding"/>
    <property type="evidence" value="ECO:0007669"/>
    <property type="project" value="UniProtKB-KW"/>
</dbReference>
<sequence>MKIPVVDFEACASGEKNPTDEELVRLSAELRAAFTRVGFVYLRNTCVTQEEVDAVMDISKKFFLLPEEVKMPFSRKESNNHGWVSSESERLNPHRPGDLKEAFNIASLEPDENWPSEEILPGFREAQQSFFVQCKDLSLQVLRVMALSLGLDADVFTNEHKLIGSKENGSTLRALYYPPVNYDTVKEGQLRCGEHSDYGSITLVFQSREGGLQVKTRSGDFISAPSIPGTVLINIADLMQRWTGDIFVSAAHRVLLPLPGNVTTRQSLAFFVQPDNEAVIKCYDGSDKYPPIKAVDYLWEHLGDSYGLM</sequence>
<gene>
    <name evidence="7" type="primary">si:dkey-10o6.2</name>
</gene>
<keyword evidence="8" id="KW-1185">Reference proteome</keyword>
<evidence type="ECO:0000256" key="4">
    <source>
        <dbReference type="ARBA" id="ARBA00023004"/>
    </source>
</evidence>
<dbReference type="PROSITE" id="PS51471">
    <property type="entry name" value="FE2OG_OXY"/>
    <property type="match status" value="1"/>
</dbReference>
<dbReference type="PRINTS" id="PR00682">
    <property type="entry name" value="IPNSYNTHASE"/>
</dbReference>
<feature type="domain" description="Fe2OG dioxygenase" evidence="6">
    <location>
        <begin position="168"/>
        <end position="274"/>
    </location>
</feature>
<keyword evidence="3 5" id="KW-0560">Oxidoreductase</keyword>
<dbReference type="InterPro" id="IPR026992">
    <property type="entry name" value="DIOX_N"/>
</dbReference>
<dbReference type="InterPro" id="IPR005123">
    <property type="entry name" value="Oxoglu/Fe-dep_dioxygenase_dom"/>
</dbReference>
<dbReference type="Proteomes" id="UP000694397">
    <property type="component" value="Chromosome 2"/>
</dbReference>
<protein>
    <submittedName>
        <fullName evidence="7">Si:dkey-10o6.2</fullName>
    </submittedName>
</protein>
<reference evidence="7" key="2">
    <citation type="submission" date="2025-08" db="UniProtKB">
        <authorList>
            <consortium name="Ensembl"/>
        </authorList>
    </citation>
    <scope>IDENTIFICATION</scope>
</reference>
<evidence type="ECO:0000256" key="3">
    <source>
        <dbReference type="ARBA" id="ARBA00023002"/>
    </source>
</evidence>
<organism evidence="7 8">
    <name type="scientific">Scleropages formosus</name>
    <name type="common">Asian bonytongue</name>
    <name type="synonym">Osteoglossum formosum</name>
    <dbReference type="NCBI Taxonomy" id="113540"/>
    <lineage>
        <taxon>Eukaryota</taxon>
        <taxon>Metazoa</taxon>
        <taxon>Chordata</taxon>
        <taxon>Craniata</taxon>
        <taxon>Vertebrata</taxon>
        <taxon>Euteleostomi</taxon>
        <taxon>Actinopterygii</taxon>
        <taxon>Neopterygii</taxon>
        <taxon>Teleostei</taxon>
        <taxon>Osteoglossocephala</taxon>
        <taxon>Osteoglossomorpha</taxon>
        <taxon>Osteoglossiformes</taxon>
        <taxon>Osteoglossidae</taxon>
        <taxon>Scleropages</taxon>
    </lineage>
</organism>
<dbReference type="FunFam" id="2.60.120.330:FF:000038">
    <property type="entry name" value="Si:dkey-10o6.2"/>
    <property type="match status" value="1"/>
</dbReference>
<evidence type="ECO:0000256" key="1">
    <source>
        <dbReference type="ARBA" id="ARBA00008056"/>
    </source>
</evidence>
<reference evidence="7" key="3">
    <citation type="submission" date="2025-09" db="UniProtKB">
        <authorList>
            <consortium name="Ensembl"/>
        </authorList>
    </citation>
    <scope>IDENTIFICATION</scope>
</reference>
<dbReference type="Pfam" id="PF03171">
    <property type="entry name" value="2OG-FeII_Oxy"/>
    <property type="match status" value="1"/>
</dbReference>
<dbReference type="InterPro" id="IPR027443">
    <property type="entry name" value="IPNS-like_sf"/>
</dbReference>
<proteinExistence type="inferred from homology"/>
<keyword evidence="4 5" id="KW-0408">Iron</keyword>
<dbReference type="Pfam" id="PF14226">
    <property type="entry name" value="DIOX_N"/>
    <property type="match status" value="1"/>
</dbReference>
<name>A0A8C9RZ82_SCLFO</name>
<evidence type="ECO:0000259" key="6">
    <source>
        <dbReference type="PROSITE" id="PS51471"/>
    </source>
</evidence>
<dbReference type="AlphaFoldDB" id="A0A8C9RZ82"/>